<evidence type="ECO:0000313" key="3">
    <source>
        <dbReference type="EMBL" id="SOE08938.1"/>
    </source>
</evidence>
<comment type="function">
    <text evidence="2">In nitrogen-limiting conditions, when the ratio of Gln to 2-ketoglutarate decreases, P-II is uridylylated to P-II-UMP. P-II-UMP allows the deadenylation of glutamine synthetase (GS), thus activating the enzyme. Conversely, in nitrogen excess P-II is deuridylated and promotes the adenylation of GS. P-II indirectly controls the transcription of the GS gene (glnA). P-II prevents NR-II-catalyzed conversion of NR-I to NR-I-phosphate, the transcriptional activator of glnA. When P-II is uridylylated to P-II-UMP, these events are reversed.</text>
</comment>
<dbReference type="Pfam" id="PF00543">
    <property type="entry name" value="P-II"/>
    <property type="match status" value="1"/>
</dbReference>
<dbReference type="RefSeq" id="WP_097105053.1">
    <property type="nucleotide sequence ID" value="NZ_OCPC01000001.1"/>
</dbReference>
<dbReference type="Proteomes" id="UP000219465">
    <property type="component" value="Unassembled WGS sequence"/>
</dbReference>
<evidence type="ECO:0000256" key="2">
    <source>
        <dbReference type="ARBA" id="ARBA00025238"/>
    </source>
</evidence>
<protein>
    <recommendedName>
        <fullName evidence="1">Nitrogen regulatory protein P-II</fullName>
    </recommendedName>
</protein>
<accession>A0A286HMC6</accession>
<proteinExistence type="predicted"/>
<evidence type="ECO:0000256" key="1">
    <source>
        <dbReference type="ARBA" id="ARBA00015681"/>
    </source>
</evidence>
<dbReference type="InterPro" id="IPR002187">
    <property type="entry name" value="N-reg_PII"/>
</dbReference>
<dbReference type="Gene3D" id="3.30.70.120">
    <property type="match status" value="1"/>
</dbReference>
<dbReference type="EMBL" id="OCPC01000001">
    <property type="protein sequence ID" value="SOE08938.1"/>
    <property type="molecule type" value="Genomic_DNA"/>
</dbReference>
<dbReference type="InterPro" id="IPR011322">
    <property type="entry name" value="N-reg_PII-like_a/b"/>
</dbReference>
<name>A0A286HMC6_9HYPH</name>
<reference evidence="4" key="1">
    <citation type="submission" date="2017-08" db="EMBL/GenBank/DDBJ databases">
        <authorList>
            <person name="Varghese N."/>
            <person name="Submissions S."/>
        </authorList>
    </citation>
    <scope>NUCLEOTIDE SEQUENCE [LARGE SCALE GENOMIC DNA]</scope>
    <source>
        <strain evidence="4">KCTC 23107</strain>
    </source>
</reference>
<dbReference type="OrthoDB" id="7595716at2"/>
<keyword evidence="4" id="KW-1185">Reference proteome</keyword>
<organism evidence="3 4">
    <name type="scientific">Hoeflea halophila</name>
    <dbReference type="NCBI Taxonomy" id="714899"/>
    <lineage>
        <taxon>Bacteria</taxon>
        <taxon>Pseudomonadati</taxon>
        <taxon>Pseudomonadota</taxon>
        <taxon>Alphaproteobacteria</taxon>
        <taxon>Hyphomicrobiales</taxon>
        <taxon>Rhizobiaceae</taxon>
        <taxon>Hoeflea</taxon>
    </lineage>
</organism>
<sequence>MHTFAKKQIQIICERPILKRVQRHLTEAGVKGFTVFPALSGSGSEGEWDREGMVGDAGQMVMVLVVLDPEDLDRVLADIFDVVSPQMGVITISNVEVVRPDRF</sequence>
<evidence type="ECO:0000313" key="4">
    <source>
        <dbReference type="Proteomes" id="UP000219465"/>
    </source>
</evidence>
<dbReference type="SUPFAM" id="SSF54913">
    <property type="entry name" value="GlnB-like"/>
    <property type="match status" value="1"/>
</dbReference>
<dbReference type="InterPro" id="IPR015867">
    <property type="entry name" value="N-reg_PII/ATP_PRibTrfase_C"/>
</dbReference>
<dbReference type="GO" id="GO:0006808">
    <property type="term" value="P:regulation of nitrogen utilization"/>
    <property type="evidence" value="ECO:0007669"/>
    <property type="project" value="InterPro"/>
</dbReference>
<dbReference type="AlphaFoldDB" id="A0A286HMC6"/>
<gene>
    <name evidence="3" type="ORF">SAMN05877838_0654</name>
</gene>
<dbReference type="GO" id="GO:0030234">
    <property type="term" value="F:enzyme regulator activity"/>
    <property type="evidence" value="ECO:0007669"/>
    <property type="project" value="InterPro"/>
</dbReference>